<dbReference type="GO" id="GO:0005634">
    <property type="term" value="C:nucleus"/>
    <property type="evidence" value="ECO:0007669"/>
    <property type="project" value="UniProtKB-SubCell"/>
</dbReference>
<sequence>MSQESQANTSSSQTQSSEYEVLQAQVRENPRDVDAWLKLVDVAEESKDFERINQTYEALLEAFPNSSSAQIPYIRHILESSSPTKYQYAEGLFKRSLKTSPFVDLWKYYLRYVQQMNTAPTNKDTVRKAYEFALNHIGHDKESGSIWSDYIQFLKDLEAATPWEEGQKNDAIRKAYQRVVQIPTDNVKRLWEEWQEWENGLNKITAKKLISDATPAHMQARTVLNALQEHLTVLFPPAPPSKHRNAIVLPRVPTFASGEKALVARWRAYLKWEESNPLEIEEKDKAQLHSRLQSVYRKAIVRMRFYPEIWFMAYVWTMSLSEDQTLPEAKRKEKKDEALNILKAGSEANPTSFLLNFAYVELQEANNNIEEVHTTFDKFFAGLRKNLDAVEARLAAKASQSQSQSQPSEQSQQPPTPVGAEDAFVPAPSSQQTNGGEIKDAKPAKDQELRDRRTEYGVAWIVYMRFARRAEGVKSARTVFGKSRKDRWTPWEVYEAAALMEYHCTKAADVAGRIFERGMETFPDEVELALRYLGFLITINDDANARALFERAVNNFPAEKARSIWDRWARYEYQYGTLEACHLLEKRMAEVYPQDPPIKRFAERHKYLGCDAIAVRDLGFTFGGRGNGSANKTEVQPTASPGTQQSQPVPQTPAKRPSSPDHRRRDESRSSSDYPPSKRQRPVSPARGHDRDRWGDGARGRGGRYASPSPWDREREREGPPGRRYDNKERDEDKNVSVPPVVSWFLGMLPAPGSFDGPVFRNDDLMQVFRGAVIPSSTPGGRPRSPPPPPRGGGRPPPDYSPYTGPGGGRRGRY</sequence>
<feature type="region of interest" description="Disordered" evidence="4">
    <location>
        <begin position="395"/>
        <end position="450"/>
    </location>
</feature>
<dbReference type="OrthoDB" id="26282at2759"/>
<comment type="caution">
    <text evidence="6">The sequence shown here is derived from an EMBL/GenBank/DDBJ whole genome shotgun (WGS) entry which is preliminary data.</text>
</comment>
<dbReference type="PANTHER" id="PTHR19980:SF0">
    <property type="entry name" value="CLEAVAGE STIMULATION FACTOR SUBUNIT 3"/>
    <property type="match status" value="1"/>
</dbReference>
<dbReference type="GO" id="GO:0180010">
    <property type="term" value="P:co-transcriptional mRNA 3'-end processing, cleavage and polyadenylation pathway"/>
    <property type="evidence" value="ECO:0007669"/>
    <property type="project" value="UniProtKB-UniRule"/>
</dbReference>
<protein>
    <recommendedName>
        <fullName evidence="3">mRNA 3'-end-processing protein RNA14</fullName>
    </recommendedName>
</protein>
<evidence type="ECO:0000256" key="3">
    <source>
        <dbReference type="RuleBase" id="RU369035"/>
    </source>
</evidence>
<gene>
    <name evidence="6" type="ORF">PsYK624_105470</name>
</gene>
<keyword evidence="1" id="KW-0677">Repeat</keyword>
<feature type="compositionally biased region" description="Polar residues" evidence="4">
    <location>
        <begin position="628"/>
        <end position="649"/>
    </location>
</feature>
<feature type="region of interest" description="Disordered" evidence="4">
    <location>
        <begin position="627"/>
        <end position="735"/>
    </location>
</feature>
<dbReference type="SUPFAM" id="SSF48452">
    <property type="entry name" value="TPR-like"/>
    <property type="match status" value="2"/>
</dbReference>
<dbReference type="SMART" id="SM00386">
    <property type="entry name" value="HAT"/>
    <property type="match status" value="7"/>
</dbReference>
<keyword evidence="3" id="KW-0507">mRNA processing</keyword>
<evidence type="ECO:0000313" key="7">
    <source>
        <dbReference type="Proteomes" id="UP000703269"/>
    </source>
</evidence>
<evidence type="ECO:0000259" key="5">
    <source>
        <dbReference type="Pfam" id="PF05843"/>
    </source>
</evidence>
<feature type="compositionally biased region" description="Gly residues" evidence="4">
    <location>
        <begin position="805"/>
        <end position="814"/>
    </location>
</feature>
<dbReference type="AlphaFoldDB" id="A0A9P3LGZ4"/>
<dbReference type="GO" id="GO:0005737">
    <property type="term" value="C:cytoplasm"/>
    <property type="evidence" value="ECO:0007669"/>
    <property type="project" value="UniProtKB-SubCell"/>
</dbReference>
<feature type="compositionally biased region" description="Basic and acidic residues" evidence="4">
    <location>
        <begin position="437"/>
        <end position="450"/>
    </location>
</feature>
<evidence type="ECO:0000256" key="4">
    <source>
        <dbReference type="SAM" id="MobiDB-lite"/>
    </source>
</evidence>
<accession>A0A9P3LGZ4</accession>
<organism evidence="6 7">
    <name type="scientific">Phanerochaete sordida</name>
    <dbReference type="NCBI Taxonomy" id="48140"/>
    <lineage>
        <taxon>Eukaryota</taxon>
        <taxon>Fungi</taxon>
        <taxon>Dikarya</taxon>
        <taxon>Basidiomycota</taxon>
        <taxon>Agaricomycotina</taxon>
        <taxon>Agaricomycetes</taxon>
        <taxon>Polyporales</taxon>
        <taxon>Phanerochaetaceae</taxon>
        <taxon>Phanerochaete</taxon>
    </lineage>
</organism>
<reference evidence="6 7" key="1">
    <citation type="submission" date="2021-08" db="EMBL/GenBank/DDBJ databases">
        <title>Draft Genome Sequence of Phanerochaete sordida strain YK-624.</title>
        <authorList>
            <person name="Mori T."/>
            <person name="Dohra H."/>
            <person name="Suzuki T."/>
            <person name="Kawagishi H."/>
            <person name="Hirai H."/>
        </authorList>
    </citation>
    <scope>NUCLEOTIDE SEQUENCE [LARGE SCALE GENOMIC DNA]</scope>
    <source>
        <strain evidence="6 7">YK-624</strain>
    </source>
</reference>
<dbReference type="PANTHER" id="PTHR19980">
    <property type="entry name" value="RNA CLEAVAGE STIMULATION FACTOR"/>
    <property type="match status" value="1"/>
</dbReference>
<feature type="compositionally biased region" description="Pro residues" evidence="4">
    <location>
        <begin position="784"/>
        <end position="800"/>
    </location>
</feature>
<keyword evidence="3" id="KW-0963">Cytoplasm</keyword>
<evidence type="ECO:0000256" key="2">
    <source>
        <dbReference type="ARBA" id="ARBA00023242"/>
    </source>
</evidence>
<feature type="compositionally biased region" description="Basic and acidic residues" evidence="4">
    <location>
        <begin position="687"/>
        <end position="699"/>
    </location>
</feature>
<feature type="region of interest" description="Disordered" evidence="4">
    <location>
        <begin position="1"/>
        <end position="20"/>
    </location>
</feature>
<feature type="compositionally biased region" description="Low complexity" evidence="4">
    <location>
        <begin position="399"/>
        <end position="413"/>
    </location>
</feature>
<feature type="domain" description="Suppressor of forked" evidence="5">
    <location>
        <begin position="20"/>
        <end position="617"/>
    </location>
</feature>
<feature type="region of interest" description="Disordered" evidence="4">
    <location>
        <begin position="771"/>
        <end position="814"/>
    </location>
</feature>
<dbReference type="InterPro" id="IPR008847">
    <property type="entry name" value="Suf"/>
</dbReference>
<keyword evidence="2 3" id="KW-0539">Nucleus</keyword>
<comment type="function">
    <text evidence="3">Component of the cleavage factor IA (CFIA) complex, which is involved in the endonucleolytic cleavage during polyadenylation-dependent pre-mRNA 3'-end formation.</text>
</comment>
<evidence type="ECO:0000256" key="1">
    <source>
        <dbReference type="ARBA" id="ARBA00022737"/>
    </source>
</evidence>
<dbReference type="InterPro" id="IPR045243">
    <property type="entry name" value="Rna14-like"/>
</dbReference>
<dbReference type="InterPro" id="IPR003107">
    <property type="entry name" value="HAT"/>
</dbReference>
<dbReference type="Proteomes" id="UP000703269">
    <property type="component" value="Unassembled WGS sequence"/>
</dbReference>
<feature type="compositionally biased region" description="Low complexity" evidence="4">
    <location>
        <begin position="1"/>
        <end position="18"/>
    </location>
</feature>
<comment type="subcellular location">
    <subcellularLocation>
        <location evidence="3">Nucleus</location>
    </subcellularLocation>
    <subcellularLocation>
        <location evidence="3">Cytoplasm</location>
    </subcellularLocation>
    <text evidence="3">Nucleus and/or cytoplasm.</text>
</comment>
<dbReference type="Pfam" id="PF05843">
    <property type="entry name" value="Suf"/>
    <property type="match status" value="1"/>
</dbReference>
<name>A0A9P3LGZ4_9APHY</name>
<keyword evidence="7" id="KW-1185">Reference proteome</keyword>
<feature type="compositionally biased region" description="Basic and acidic residues" evidence="4">
    <location>
        <begin position="658"/>
        <end position="670"/>
    </location>
</feature>
<feature type="compositionally biased region" description="Basic and acidic residues" evidence="4">
    <location>
        <begin position="711"/>
        <end position="735"/>
    </location>
</feature>
<dbReference type="Gene3D" id="1.25.40.1040">
    <property type="match status" value="2"/>
</dbReference>
<dbReference type="InterPro" id="IPR011990">
    <property type="entry name" value="TPR-like_helical_dom_sf"/>
</dbReference>
<evidence type="ECO:0000313" key="6">
    <source>
        <dbReference type="EMBL" id="GJE94378.1"/>
    </source>
</evidence>
<proteinExistence type="predicted"/>
<dbReference type="EMBL" id="BPQB01000039">
    <property type="protein sequence ID" value="GJE94378.1"/>
    <property type="molecule type" value="Genomic_DNA"/>
</dbReference>
<dbReference type="GO" id="GO:0003729">
    <property type="term" value="F:mRNA binding"/>
    <property type="evidence" value="ECO:0007669"/>
    <property type="project" value="TreeGrafter"/>
</dbReference>